<accession>A0ACB9ZQ02</accession>
<dbReference type="EMBL" id="CM044708">
    <property type="protein sequence ID" value="KAI5649336.1"/>
    <property type="molecule type" value="Genomic_DNA"/>
</dbReference>
<protein>
    <submittedName>
        <fullName evidence="1">Uncharacterized protein</fullName>
    </submittedName>
</protein>
<reference evidence="2" key="1">
    <citation type="journal article" date="2023" name="Nat. Plants">
        <title>Single-cell RNA sequencing provides a high-resolution roadmap for understanding the multicellular compartmentation of specialized metabolism.</title>
        <authorList>
            <person name="Sun S."/>
            <person name="Shen X."/>
            <person name="Li Y."/>
            <person name="Li Y."/>
            <person name="Wang S."/>
            <person name="Li R."/>
            <person name="Zhang H."/>
            <person name="Shen G."/>
            <person name="Guo B."/>
            <person name="Wei J."/>
            <person name="Xu J."/>
            <person name="St-Pierre B."/>
            <person name="Chen S."/>
            <person name="Sun C."/>
        </authorList>
    </citation>
    <scope>NUCLEOTIDE SEQUENCE [LARGE SCALE GENOMIC DNA]</scope>
</reference>
<evidence type="ECO:0000313" key="2">
    <source>
        <dbReference type="Proteomes" id="UP001060085"/>
    </source>
</evidence>
<evidence type="ECO:0000313" key="1">
    <source>
        <dbReference type="EMBL" id="KAI5649336.1"/>
    </source>
</evidence>
<dbReference type="Proteomes" id="UP001060085">
    <property type="component" value="Linkage Group LG08"/>
</dbReference>
<proteinExistence type="predicted"/>
<name>A0ACB9ZQ02_CATRO</name>
<comment type="caution">
    <text evidence="1">The sequence shown here is derived from an EMBL/GenBank/DDBJ whole genome shotgun (WGS) entry which is preliminary data.</text>
</comment>
<keyword evidence="2" id="KW-1185">Reference proteome</keyword>
<organism evidence="1 2">
    <name type="scientific">Catharanthus roseus</name>
    <name type="common">Madagascar periwinkle</name>
    <name type="synonym">Vinca rosea</name>
    <dbReference type="NCBI Taxonomy" id="4058"/>
    <lineage>
        <taxon>Eukaryota</taxon>
        <taxon>Viridiplantae</taxon>
        <taxon>Streptophyta</taxon>
        <taxon>Embryophyta</taxon>
        <taxon>Tracheophyta</taxon>
        <taxon>Spermatophyta</taxon>
        <taxon>Magnoliopsida</taxon>
        <taxon>eudicotyledons</taxon>
        <taxon>Gunneridae</taxon>
        <taxon>Pentapetalae</taxon>
        <taxon>asterids</taxon>
        <taxon>lamiids</taxon>
        <taxon>Gentianales</taxon>
        <taxon>Apocynaceae</taxon>
        <taxon>Rauvolfioideae</taxon>
        <taxon>Vinceae</taxon>
        <taxon>Catharanthinae</taxon>
        <taxon>Catharanthus</taxon>
    </lineage>
</organism>
<gene>
    <name evidence="1" type="ORF">M9H77_35341</name>
</gene>
<sequence length="115" mass="12617">MAVAVYCESIIAVLGITKTGDCGSYLGLPYLIGRSKKDFECFNLALLAKECWHIIFTPSSLVALCLQAKYFSSGNFFDASLGHKPSYLWRSLLEGRNILSLDLHSHVGNGLSTKI</sequence>